<comment type="caution">
    <text evidence="3">The sequence shown here is derived from an EMBL/GenBank/DDBJ whole genome shotgun (WGS) entry which is preliminary data.</text>
</comment>
<feature type="region of interest" description="Disordered" evidence="1">
    <location>
        <begin position="26"/>
        <end position="141"/>
    </location>
</feature>
<feature type="chain" id="PRO_5032586237" evidence="2">
    <location>
        <begin position="22"/>
        <end position="255"/>
    </location>
</feature>
<dbReference type="Proteomes" id="UP000886251">
    <property type="component" value="Unassembled WGS sequence"/>
</dbReference>
<reference evidence="3" key="1">
    <citation type="journal article" date="2020" name="mSystems">
        <title>Genome- and Community-Level Interaction Insights into Carbon Utilization and Element Cycling Functions of Hydrothermarchaeota in Hydrothermal Sediment.</title>
        <authorList>
            <person name="Zhou Z."/>
            <person name="Liu Y."/>
            <person name="Xu W."/>
            <person name="Pan J."/>
            <person name="Luo Z.H."/>
            <person name="Li M."/>
        </authorList>
    </citation>
    <scope>NUCLEOTIDE SEQUENCE [LARGE SCALE GENOMIC DNA]</scope>
    <source>
        <strain evidence="3">HyVt-443</strain>
    </source>
</reference>
<feature type="signal peptide" evidence="2">
    <location>
        <begin position="1"/>
        <end position="21"/>
    </location>
</feature>
<dbReference type="EMBL" id="DRKP01000076">
    <property type="protein sequence ID" value="HEB96146.1"/>
    <property type="molecule type" value="Genomic_DNA"/>
</dbReference>
<accession>A0A831RNG8</accession>
<name>A0A831RNG8_9GAMM</name>
<protein>
    <submittedName>
        <fullName evidence="3">Uncharacterized protein</fullName>
    </submittedName>
</protein>
<feature type="region of interest" description="Disordered" evidence="1">
    <location>
        <begin position="208"/>
        <end position="255"/>
    </location>
</feature>
<organism evidence="3">
    <name type="scientific">Sedimenticola thiotaurini</name>
    <dbReference type="NCBI Taxonomy" id="1543721"/>
    <lineage>
        <taxon>Bacteria</taxon>
        <taxon>Pseudomonadati</taxon>
        <taxon>Pseudomonadota</taxon>
        <taxon>Gammaproteobacteria</taxon>
        <taxon>Chromatiales</taxon>
        <taxon>Sedimenticolaceae</taxon>
        <taxon>Sedimenticola</taxon>
    </lineage>
</organism>
<proteinExistence type="predicted"/>
<feature type="compositionally biased region" description="Pro residues" evidence="1">
    <location>
        <begin position="26"/>
        <end position="42"/>
    </location>
</feature>
<keyword evidence="2" id="KW-0732">Signal</keyword>
<feature type="compositionally biased region" description="Low complexity" evidence="1">
    <location>
        <begin position="43"/>
        <end position="58"/>
    </location>
</feature>
<evidence type="ECO:0000256" key="2">
    <source>
        <dbReference type="SAM" id="SignalP"/>
    </source>
</evidence>
<sequence>MRTTDWAIAAALLAYLHPAIGAPLGYPPPPGPYGEVAAPPPENAAAPGGEEAAKQAPPAAAPEEHAAAKDTPPVQDEVPIPAGPPPAPPSTGRTATEQLPPPPAPRFRPWDQAGYPAPPASAVPGHGRYPGQAYDGYPQGYPPAPASVHPYQGAGYYGGHPYQGGGYGRNPGAGTYGYRDNYPYTGDYAPYSAYPAETAPPVPSYALPLSPFGGEPDYQRRYDTPYIPDYAPRPRDDWNYPPAAEPRWQPDRFRY</sequence>
<evidence type="ECO:0000256" key="1">
    <source>
        <dbReference type="SAM" id="MobiDB-lite"/>
    </source>
</evidence>
<gene>
    <name evidence="3" type="ORF">ENI96_06925</name>
</gene>
<dbReference type="AlphaFoldDB" id="A0A831RNG8"/>
<evidence type="ECO:0000313" key="3">
    <source>
        <dbReference type="EMBL" id="HEB96146.1"/>
    </source>
</evidence>